<dbReference type="Proteomes" id="UP001158066">
    <property type="component" value="Unassembled WGS sequence"/>
</dbReference>
<sequence>MKATTMIWVMMSVIITLTGCSSASEVKESAVYQSISPEEAFQRLENEEQITLLDVRTESEFEEGHIPGSILIPLQVLEEEALLQLSDKDAPIFIYCRSGRRSLEAAEIMLELGYTRIYDLGGILDWPYDVVK</sequence>
<protein>
    <submittedName>
        <fullName evidence="3">Rhodanese-related sulfurtransferase</fullName>
    </submittedName>
</protein>
<keyword evidence="1" id="KW-0732">Signal</keyword>
<dbReference type="EMBL" id="FXUF01000018">
    <property type="protein sequence ID" value="SMP69303.1"/>
    <property type="molecule type" value="Genomic_DNA"/>
</dbReference>
<organism evidence="3 4">
    <name type="scientific">Anoxynatronum buryatiense</name>
    <dbReference type="NCBI Taxonomy" id="489973"/>
    <lineage>
        <taxon>Bacteria</taxon>
        <taxon>Bacillati</taxon>
        <taxon>Bacillota</taxon>
        <taxon>Clostridia</taxon>
        <taxon>Eubacteriales</taxon>
        <taxon>Clostridiaceae</taxon>
        <taxon>Anoxynatronum</taxon>
    </lineage>
</organism>
<comment type="caution">
    <text evidence="3">The sequence shown here is derived from an EMBL/GenBank/DDBJ whole genome shotgun (WGS) entry which is preliminary data.</text>
</comment>
<reference evidence="3" key="1">
    <citation type="submission" date="2017-05" db="EMBL/GenBank/DDBJ databases">
        <authorList>
            <person name="Varghese N."/>
            <person name="Submissions S."/>
        </authorList>
    </citation>
    <scope>NUCLEOTIDE SEQUENCE</scope>
    <source>
        <strain evidence="3">Su22</strain>
    </source>
</reference>
<dbReference type="PROSITE" id="PS50206">
    <property type="entry name" value="RHODANESE_3"/>
    <property type="match status" value="1"/>
</dbReference>
<feature type="chain" id="PRO_5041446763" evidence="1">
    <location>
        <begin position="24"/>
        <end position="132"/>
    </location>
</feature>
<name>A0AA45WYK6_9CLOT</name>
<dbReference type="CDD" id="cd00158">
    <property type="entry name" value="RHOD"/>
    <property type="match status" value="1"/>
</dbReference>
<accession>A0AA45WYK6</accession>
<feature type="signal peptide" evidence="1">
    <location>
        <begin position="1"/>
        <end position="23"/>
    </location>
</feature>
<proteinExistence type="predicted"/>
<dbReference type="InterPro" id="IPR036873">
    <property type="entry name" value="Rhodanese-like_dom_sf"/>
</dbReference>
<dbReference type="InterPro" id="IPR052367">
    <property type="entry name" value="Thiosulfate_ST/Rhodanese-like"/>
</dbReference>
<keyword evidence="4" id="KW-1185">Reference proteome</keyword>
<dbReference type="Pfam" id="PF00581">
    <property type="entry name" value="Rhodanese"/>
    <property type="match status" value="1"/>
</dbReference>
<evidence type="ECO:0000313" key="3">
    <source>
        <dbReference type="EMBL" id="SMP69303.1"/>
    </source>
</evidence>
<dbReference type="Gene3D" id="3.40.250.10">
    <property type="entry name" value="Rhodanese-like domain"/>
    <property type="match status" value="1"/>
</dbReference>
<dbReference type="PROSITE" id="PS51257">
    <property type="entry name" value="PROKAR_LIPOPROTEIN"/>
    <property type="match status" value="1"/>
</dbReference>
<evidence type="ECO:0000256" key="1">
    <source>
        <dbReference type="SAM" id="SignalP"/>
    </source>
</evidence>
<evidence type="ECO:0000313" key="4">
    <source>
        <dbReference type="Proteomes" id="UP001158066"/>
    </source>
</evidence>
<dbReference type="PANTHER" id="PTHR45431">
    <property type="entry name" value="RHODANESE-LIKE DOMAIN-CONTAINING PROTEIN 15, CHLOROPLASTIC"/>
    <property type="match status" value="1"/>
</dbReference>
<dbReference type="SMART" id="SM00450">
    <property type="entry name" value="RHOD"/>
    <property type="match status" value="1"/>
</dbReference>
<dbReference type="RefSeq" id="WP_283410624.1">
    <property type="nucleotide sequence ID" value="NZ_FXUF01000018.1"/>
</dbReference>
<dbReference type="SUPFAM" id="SSF52821">
    <property type="entry name" value="Rhodanese/Cell cycle control phosphatase"/>
    <property type="match status" value="1"/>
</dbReference>
<dbReference type="PANTHER" id="PTHR45431:SF3">
    <property type="entry name" value="RHODANESE-LIKE DOMAIN-CONTAINING PROTEIN 15, CHLOROPLASTIC"/>
    <property type="match status" value="1"/>
</dbReference>
<feature type="domain" description="Rhodanese" evidence="2">
    <location>
        <begin position="46"/>
        <end position="132"/>
    </location>
</feature>
<evidence type="ECO:0000259" key="2">
    <source>
        <dbReference type="PROSITE" id="PS50206"/>
    </source>
</evidence>
<dbReference type="AlphaFoldDB" id="A0AA45WYK6"/>
<dbReference type="InterPro" id="IPR001763">
    <property type="entry name" value="Rhodanese-like_dom"/>
</dbReference>
<gene>
    <name evidence="3" type="ORF">SAMN06296020_11862</name>
</gene>